<dbReference type="EMBL" id="CM003611">
    <property type="protein sequence ID" value="KYP60870.1"/>
    <property type="molecule type" value="Genomic_DNA"/>
</dbReference>
<dbReference type="Gene3D" id="3.10.10.10">
    <property type="entry name" value="HIV Type 1 Reverse Transcriptase, subunit A, domain 1"/>
    <property type="match status" value="1"/>
</dbReference>
<evidence type="ECO:0000313" key="1">
    <source>
        <dbReference type="EMBL" id="KYP60870.1"/>
    </source>
</evidence>
<dbReference type="InterPro" id="IPR043502">
    <property type="entry name" value="DNA/RNA_pol_sf"/>
</dbReference>
<gene>
    <name evidence="1" type="ORF">KK1_023284</name>
</gene>
<organism evidence="1 2">
    <name type="scientific">Cajanus cajan</name>
    <name type="common">Pigeon pea</name>
    <name type="synonym">Cajanus indicus</name>
    <dbReference type="NCBI Taxonomy" id="3821"/>
    <lineage>
        <taxon>Eukaryota</taxon>
        <taxon>Viridiplantae</taxon>
        <taxon>Streptophyta</taxon>
        <taxon>Embryophyta</taxon>
        <taxon>Tracheophyta</taxon>
        <taxon>Spermatophyta</taxon>
        <taxon>Magnoliopsida</taxon>
        <taxon>eudicotyledons</taxon>
        <taxon>Gunneridae</taxon>
        <taxon>Pentapetalae</taxon>
        <taxon>rosids</taxon>
        <taxon>fabids</taxon>
        <taxon>Fabales</taxon>
        <taxon>Fabaceae</taxon>
        <taxon>Papilionoideae</taxon>
        <taxon>50 kb inversion clade</taxon>
        <taxon>NPAAA clade</taxon>
        <taxon>indigoferoid/millettioid clade</taxon>
        <taxon>Phaseoleae</taxon>
        <taxon>Cajanus</taxon>
    </lineage>
</organism>
<name>A0A151T1C9_CAJCA</name>
<dbReference type="PANTHER" id="PTHR35046:SF9">
    <property type="entry name" value="RNA-DIRECTED DNA POLYMERASE"/>
    <property type="match status" value="1"/>
</dbReference>
<dbReference type="Gramene" id="C.cajan_22621.t">
    <property type="protein sequence ID" value="C.cajan_22621.t.cds1"/>
    <property type="gene ID" value="C.cajan_22621"/>
</dbReference>
<protein>
    <submittedName>
        <fullName evidence="1">Transposon Ty3-I Gag-Pol polyprotein</fullName>
    </submittedName>
</protein>
<evidence type="ECO:0000313" key="2">
    <source>
        <dbReference type="Proteomes" id="UP000075243"/>
    </source>
</evidence>
<proteinExistence type="predicted"/>
<dbReference type="AlphaFoldDB" id="A0A151T1C9"/>
<dbReference type="SUPFAM" id="SSF56672">
    <property type="entry name" value="DNA/RNA polymerases"/>
    <property type="match status" value="1"/>
</dbReference>
<dbReference type="Proteomes" id="UP000075243">
    <property type="component" value="Chromosome 9"/>
</dbReference>
<accession>A0A151T1C9</accession>
<reference evidence="1 2" key="1">
    <citation type="journal article" date="2012" name="Nat. Biotechnol.">
        <title>Draft genome sequence of pigeonpea (Cajanus cajan), an orphan legume crop of resource-poor farmers.</title>
        <authorList>
            <person name="Varshney R.K."/>
            <person name="Chen W."/>
            <person name="Li Y."/>
            <person name="Bharti A.K."/>
            <person name="Saxena R.K."/>
            <person name="Schlueter J.A."/>
            <person name="Donoghue M.T."/>
            <person name="Azam S."/>
            <person name="Fan G."/>
            <person name="Whaley A.M."/>
            <person name="Farmer A.D."/>
            <person name="Sheridan J."/>
            <person name="Iwata A."/>
            <person name="Tuteja R."/>
            <person name="Penmetsa R.V."/>
            <person name="Wu W."/>
            <person name="Upadhyaya H.D."/>
            <person name="Yang S.P."/>
            <person name="Shah T."/>
            <person name="Saxena K.B."/>
            <person name="Michael T."/>
            <person name="McCombie W.R."/>
            <person name="Yang B."/>
            <person name="Zhang G."/>
            <person name="Yang H."/>
            <person name="Wang J."/>
            <person name="Spillane C."/>
            <person name="Cook D.R."/>
            <person name="May G.D."/>
            <person name="Xu X."/>
            <person name="Jackson S.A."/>
        </authorList>
    </citation>
    <scope>NUCLEOTIDE SEQUENCE [LARGE SCALE GENOMIC DNA]</scope>
    <source>
        <strain evidence="2">cv. Asha</strain>
    </source>
</reference>
<dbReference type="PANTHER" id="PTHR35046">
    <property type="entry name" value="ZINC KNUCKLE (CCHC-TYPE) FAMILY PROTEIN"/>
    <property type="match status" value="1"/>
</dbReference>
<keyword evidence="2" id="KW-1185">Reference proteome</keyword>
<sequence length="80" mass="9041">MGLPPSRGIEHQIDLVPRASLPSRPTYRTNPQETKEIESQVQKLLEKGWVRKSLSPCVVPVLLVPKKDGKQEGWQVENVL</sequence>